<gene>
    <name evidence="2" type="ORF">DPMN_064178</name>
</gene>
<feature type="chain" id="PRO_5038963982" description="Secreted protein" evidence="1">
    <location>
        <begin position="21"/>
        <end position="63"/>
    </location>
</feature>
<dbReference type="EMBL" id="JAIWYP010000013">
    <property type="protein sequence ID" value="KAH3721259.1"/>
    <property type="molecule type" value="Genomic_DNA"/>
</dbReference>
<accession>A0A9D4CD64</accession>
<dbReference type="Proteomes" id="UP000828390">
    <property type="component" value="Unassembled WGS sequence"/>
</dbReference>
<evidence type="ECO:0008006" key="4">
    <source>
        <dbReference type="Google" id="ProtNLM"/>
    </source>
</evidence>
<comment type="caution">
    <text evidence="2">The sequence shown here is derived from an EMBL/GenBank/DDBJ whole genome shotgun (WGS) entry which is preliminary data.</text>
</comment>
<reference evidence="2" key="2">
    <citation type="submission" date="2020-11" db="EMBL/GenBank/DDBJ databases">
        <authorList>
            <person name="McCartney M.A."/>
            <person name="Auch B."/>
            <person name="Kono T."/>
            <person name="Mallez S."/>
            <person name="Becker A."/>
            <person name="Gohl D.M."/>
            <person name="Silverstein K.A.T."/>
            <person name="Koren S."/>
            <person name="Bechman K.B."/>
            <person name="Herman A."/>
            <person name="Abrahante J.E."/>
            <person name="Garbe J."/>
        </authorList>
    </citation>
    <scope>NUCLEOTIDE SEQUENCE</scope>
    <source>
        <strain evidence="2">Duluth1</strain>
        <tissue evidence="2">Whole animal</tissue>
    </source>
</reference>
<feature type="signal peptide" evidence="1">
    <location>
        <begin position="1"/>
        <end position="20"/>
    </location>
</feature>
<protein>
    <recommendedName>
        <fullName evidence="4">Secreted protein</fullName>
    </recommendedName>
</protein>
<dbReference type="AlphaFoldDB" id="A0A9D4CD64"/>
<evidence type="ECO:0000313" key="2">
    <source>
        <dbReference type="EMBL" id="KAH3721259.1"/>
    </source>
</evidence>
<keyword evidence="3" id="KW-1185">Reference proteome</keyword>
<keyword evidence="1" id="KW-0732">Signal</keyword>
<reference evidence="2" key="1">
    <citation type="journal article" date="2019" name="bioRxiv">
        <title>The Genome of the Zebra Mussel, Dreissena polymorpha: A Resource for Invasive Species Research.</title>
        <authorList>
            <person name="McCartney M.A."/>
            <person name="Auch B."/>
            <person name="Kono T."/>
            <person name="Mallez S."/>
            <person name="Zhang Y."/>
            <person name="Obille A."/>
            <person name="Becker A."/>
            <person name="Abrahante J.E."/>
            <person name="Garbe J."/>
            <person name="Badalamenti J.P."/>
            <person name="Herman A."/>
            <person name="Mangelson H."/>
            <person name="Liachko I."/>
            <person name="Sullivan S."/>
            <person name="Sone E.D."/>
            <person name="Koren S."/>
            <person name="Silverstein K.A.T."/>
            <person name="Beckman K.B."/>
            <person name="Gohl D.M."/>
        </authorList>
    </citation>
    <scope>NUCLEOTIDE SEQUENCE</scope>
    <source>
        <strain evidence="2">Duluth1</strain>
        <tissue evidence="2">Whole animal</tissue>
    </source>
</reference>
<proteinExistence type="predicted"/>
<name>A0A9D4CD64_DREPO</name>
<organism evidence="2 3">
    <name type="scientific">Dreissena polymorpha</name>
    <name type="common">Zebra mussel</name>
    <name type="synonym">Mytilus polymorpha</name>
    <dbReference type="NCBI Taxonomy" id="45954"/>
    <lineage>
        <taxon>Eukaryota</taxon>
        <taxon>Metazoa</taxon>
        <taxon>Spiralia</taxon>
        <taxon>Lophotrochozoa</taxon>
        <taxon>Mollusca</taxon>
        <taxon>Bivalvia</taxon>
        <taxon>Autobranchia</taxon>
        <taxon>Heteroconchia</taxon>
        <taxon>Euheterodonta</taxon>
        <taxon>Imparidentia</taxon>
        <taxon>Neoheterodontei</taxon>
        <taxon>Myida</taxon>
        <taxon>Dreissenoidea</taxon>
        <taxon>Dreissenidae</taxon>
        <taxon>Dreissena</taxon>
    </lineage>
</organism>
<evidence type="ECO:0000313" key="3">
    <source>
        <dbReference type="Proteomes" id="UP000828390"/>
    </source>
</evidence>
<evidence type="ECO:0000256" key="1">
    <source>
        <dbReference type="SAM" id="SignalP"/>
    </source>
</evidence>
<sequence length="63" mass="7237">MVFGWLAVRLAEWLVHELLASTNSTTNESVVGEACDLNHQRRMRGSLEIRKCCFQILNIYAEI</sequence>